<dbReference type="PANTHER" id="PTHR43707:SF6">
    <property type="entry name" value="ATP PHOSPHORIBOSYLTRANSFERASE REGULATORY SUBUNIT"/>
    <property type="match status" value="1"/>
</dbReference>
<reference evidence="6 7" key="1">
    <citation type="journal article" date="2016" name="Nat. Commun.">
        <title>Thousands of microbial genomes shed light on interconnected biogeochemical processes in an aquifer system.</title>
        <authorList>
            <person name="Anantharaman K."/>
            <person name="Brown C.T."/>
            <person name="Hug L.A."/>
            <person name="Sharon I."/>
            <person name="Castelle C.J."/>
            <person name="Probst A.J."/>
            <person name="Thomas B.C."/>
            <person name="Singh A."/>
            <person name="Wilkins M.J."/>
            <person name="Karaoz U."/>
            <person name="Brodie E.L."/>
            <person name="Williams K.H."/>
            <person name="Hubbard S.S."/>
            <person name="Banfield J.F."/>
        </authorList>
    </citation>
    <scope>NUCLEOTIDE SEQUENCE [LARGE SCALE GENOMIC DNA]</scope>
</reference>
<gene>
    <name evidence="6" type="ORF">A2849_00050</name>
</gene>
<dbReference type="GO" id="GO:0005737">
    <property type="term" value="C:cytoplasm"/>
    <property type="evidence" value="ECO:0007669"/>
    <property type="project" value="InterPro"/>
</dbReference>
<dbReference type="Gene3D" id="3.40.50.800">
    <property type="entry name" value="Anticodon-binding domain"/>
    <property type="match status" value="1"/>
</dbReference>
<feature type="compositionally biased region" description="Basic residues" evidence="4">
    <location>
        <begin position="1"/>
        <end position="23"/>
    </location>
</feature>
<dbReference type="EMBL" id="MHRI01000009">
    <property type="protein sequence ID" value="OHA21375.1"/>
    <property type="molecule type" value="Genomic_DNA"/>
</dbReference>
<dbReference type="GO" id="GO:0006427">
    <property type="term" value="P:histidyl-tRNA aminoacylation"/>
    <property type="evidence" value="ECO:0007669"/>
    <property type="project" value="TreeGrafter"/>
</dbReference>
<dbReference type="PANTHER" id="PTHR43707">
    <property type="entry name" value="HISTIDYL-TRNA SYNTHETASE"/>
    <property type="match status" value="1"/>
</dbReference>
<name>A0A1G2MBR5_9BACT</name>
<comment type="caution">
    <text evidence="6">The sequence shown here is derived from an EMBL/GenBank/DDBJ whole genome shotgun (WGS) entry which is preliminary data.</text>
</comment>
<evidence type="ECO:0000313" key="7">
    <source>
        <dbReference type="Proteomes" id="UP000178121"/>
    </source>
</evidence>
<evidence type="ECO:0000256" key="1">
    <source>
        <dbReference type="ARBA" id="ARBA00008226"/>
    </source>
</evidence>
<dbReference type="Gene3D" id="3.30.930.10">
    <property type="entry name" value="Bira Bifunctional Protein, Domain 2"/>
    <property type="match status" value="1"/>
</dbReference>
<dbReference type="GO" id="GO:0000105">
    <property type="term" value="P:L-histidine biosynthetic process"/>
    <property type="evidence" value="ECO:0007669"/>
    <property type="project" value="UniProtKB-KW"/>
</dbReference>
<dbReference type="InterPro" id="IPR004154">
    <property type="entry name" value="Anticodon-bd"/>
</dbReference>
<dbReference type="Proteomes" id="UP000178121">
    <property type="component" value="Unassembled WGS sequence"/>
</dbReference>
<dbReference type="SUPFAM" id="SSF55681">
    <property type="entry name" value="Class II aaRS and biotin synthetases"/>
    <property type="match status" value="1"/>
</dbReference>
<dbReference type="AlphaFoldDB" id="A0A1G2MBR5"/>
<sequence>MSSPHLKVRNTSRTKRRKASRHGTHVEYRNVDPAVETALYYGFTPLPSPIILTKEDRERAREFSEEDRQEAAVLAPTLAERIALFRYYEEKRLHETPHPIMICSEFLQSIGATSRKKSGERRLFLEIIGSGKSIAEATLIQTAFVTLRKEGSGELSLSINSVGDRESFSRFMRELSNYYRQHLATLPLSCRALLRKSPVELLRCTHEKCKLLAEAAPKTMNFLSDESRKHLREVLEFLEELEIPYRIDHRLLGNRAFATEILFEIWENPAQPPLREAPLGSRDEQGKVRCLCSGVRYNNLGRRLGLRRDSPSIGLNLLLPRAGKEVAVARRVRFRRPVVCFLQLGFCAKLKSLRVIETLRAANIPVHQTLNRDTLISQMSSAEHLKIPYSIILGQREALENSVIVRNTISRAQETVPLGKLADYFKRMKL</sequence>
<evidence type="ECO:0000256" key="3">
    <source>
        <dbReference type="ARBA" id="ARBA00023146"/>
    </source>
</evidence>
<keyword evidence="3" id="KW-0030">Aminoacyl-tRNA synthetase</keyword>
<feature type="region of interest" description="Disordered" evidence="4">
    <location>
        <begin position="1"/>
        <end position="26"/>
    </location>
</feature>
<evidence type="ECO:0000259" key="5">
    <source>
        <dbReference type="Pfam" id="PF03129"/>
    </source>
</evidence>
<dbReference type="SUPFAM" id="SSF52954">
    <property type="entry name" value="Class II aaRS ABD-related"/>
    <property type="match status" value="1"/>
</dbReference>
<dbReference type="InterPro" id="IPR004516">
    <property type="entry name" value="HisRS/HisZ"/>
</dbReference>
<evidence type="ECO:0000256" key="2">
    <source>
        <dbReference type="ARBA" id="ARBA00023102"/>
    </source>
</evidence>
<dbReference type="Pfam" id="PF03129">
    <property type="entry name" value="HGTP_anticodon"/>
    <property type="match status" value="1"/>
</dbReference>
<dbReference type="InterPro" id="IPR036621">
    <property type="entry name" value="Anticodon-bd_dom_sf"/>
</dbReference>
<feature type="domain" description="Anticodon-binding" evidence="5">
    <location>
        <begin position="354"/>
        <end position="427"/>
    </location>
</feature>
<protein>
    <recommendedName>
        <fullName evidence="5">Anticodon-binding domain-containing protein</fullName>
    </recommendedName>
</protein>
<evidence type="ECO:0000256" key="4">
    <source>
        <dbReference type="SAM" id="MobiDB-lite"/>
    </source>
</evidence>
<organism evidence="6 7">
    <name type="scientific">Candidatus Taylorbacteria bacterium RIFCSPHIGHO2_01_FULL_51_15</name>
    <dbReference type="NCBI Taxonomy" id="1802304"/>
    <lineage>
        <taxon>Bacteria</taxon>
        <taxon>Candidatus Tayloriibacteriota</taxon>
    </lineage>
</organism>
<dbReference type="GO" id="GO:0004821">
    <property type="term" value="F:histidine-tRNA ligase activity"/>
    <property type="evidence" value="ECO:0007669"/>
    <property type="project" value="TreeGrafter"/>
</dbReference>
<keyword evidence="2" id="KW-0028">Amino-acid biosynthesis</keyword>
<proteinExistence type="inferred from homology"/>
<comment type="similarity">
    <text evidence="1">Belongs to the class-II aminoacyl-tRNA synthetase family.</text>
</comment>
<evidence type="ECO:0000313" key="6">
    <source>
        <dbReference type="EMBL" id="OHA21375.1"/>
    </source>
</evidence>
<accession>A0A1G2MBR5</accession>
<keyword evidence="2" id="KW-0368">Histidine biosynthesis</keyword>
<dbReference type="InterPro" id="IPR045864">
    <property type="entry name" value="aa-tRNA-synth_II/BPL/LPL"/>
</dbReference>
<keyword evidence="3" id="KW-0436">Ligase</keyword>